<reference evidence="2" key="1">
    <citation type="submission" date="2018-05" db="EMBL/GenBank/DDBJ databases">
        <authorList>
            <person name="Lanie J.A."/>
            <person name="Ng W.-L."/>
            <person name="Kazmierczak K.M."/>
            <person name="Andrzejewski T.M."/>
            <person name="Davidsen T.M."/>
            <person name="Wayne K.J."/>
            <person name="Tettelin H."/>
            <person name="Glass J.I."/>
            <person name="Rusch D."/>
            <person name="Podicherti R."/>
            <person name="Tsui H.-C.T."/>
            <person name="Winkler M.E."/>
        </authorList>
    </citation>
    <scope>NUCLEOTIDE SEQUENCE</scope>
</reference>
<name>A0A382G8M6_9ZZZZ</name>
<feature type="non-terminal residue" evidence="2">
    <location>
        <position position="42"/>
    </location>
</feature>
<organism evidence="2">
    <name type="scientific">marine metagenome</name>
    <dbReference type="NCBI Taxonomy" id="408172"/>
    <lineage>
        <taxon>unclassified sequences</taxon>
        <taxon>metagenomes</taxon>
        <taxon>ecological metagenomes</taxon>
    </lineage>
</organism>
<protein>
    <submittedName>
        <fullName evidence="2">Uncharacterized protein</fullName>
    </submittedName>
</protein>
<sequence length="42" mass="4481">VQYGIGQFSGGNSSSGEGQRLFHRGETGRLQELATERGDNLA</sequence>
<dbReference type="AlphaFoldDB" id="A0A382G8M6"/>
<evidence type="ECO:0000256" key="1">
    <source>
        <dbReference type="SAM" id="MobiDB-lite"/>
    </source>
</evidence>
<feature type="region of interest" description="Disordered" evidence="1">
    <location>
        <begin position="1"/>
        <end position="42"/>
    </location>
</feature>
<gene>
    <name evidence="2" type="ORF">METZ01_LOCUS223818</name>
</gene>
<feature type="non-terminal residue" evidence="2">
    <location>
        <position position="1"/>
    </location>
</feature>
<evidence type="ECO:0000313" key="2">
    <source>
        <dbReference type="EMBL" id="SVB70964.1"/>
    </source>
</evidence>
<feature type="compositionally biased region" description="Basic and acidic residues" evidence="1">
    <location>
        <begin position="23"/>
        <end position="42"/>
    </location>
</feature>
<accession>A0A382G8M6</accession>
<proteinExistence type="predicted"/>
<dbReference type="EMBL" id="UINC01053892">
    <property type="protein sequence ID" value="SVB70964.1"/>
    <property type="molecule type" value="Genomic_DNA"/>
</dbReference>